<evidence type="ECO:0000313" key="4">
    <source>
        <dbReference type="Proteomes" id="UP000095751"/>
    </source>
</evidence>
<dbReference type="PROSITE" id="PS51462">
    <property type="entry name" value="NUDIX"/>
    <property type="match status" value="1"/>
</dbReference>
<dbReference type="InParanoid" id="A0A1E7F113"/>
<proteinExistence type="predicted"/>
<protein>
    <recommendedName>
        <fullName evidence="2">Nudix hydrolase domain-containing protein</fullName>
    </recommendedName>
</protein>
<dbReference type="Gene3D" id="3.90.79.10">
    <property type="entry name" value="Nucleoside Triphosphate Pyrophosphohydrolase"/>
    <property type="match status" value="1"/>
</dbReference>
<dbReference type="GO" id="GO:0005634">
    <property type="term" value="C:nucleus"/>
    <property type="evidence" value="ECO:0007669"/>
    <property type="project" value="TreeGrafter"/>
</dbReference>
<organism evidence="3 4">
    <name type="scientific">Fragilariopsis cylindrus CCMP1102</name>
    <dbReference type="NCBI Taxonomy" id="635003"/>
    <lineage>
        <taxon>Eukaryota</taxon>
        <taxon>Sar</taxon>
        <taxon>Stramenopiles</taxon>
        <taxon>Ochrophyta</taxon>
        <taxon>Bacillariophyta</taxon>
        <taxon>Bacillariophyceae</taxon>
        <taxon>Bacillariophycidae</taxon>
        <taxon>Bacillariales</taxon>
        <taxon>Bacillariaceae</taxon>
        <taxon>Fragilariopsis</taxon>
    </lineage>
</organism>
<dbReference type="SUPFAM" id="SSF55811">
    <property type="entry name" value="Nudix"/>
    <property type="match status" value="1"/>
</dbReference>
<dbReference type="Pfam" id="PF00293">
    <property type="entry name" value="NUDIX"/>
    <property type="match status" value="1"/>
</dbReference>
<gene>
    <name evidence="3" type="ORF">FRACYDRAFT_162205</name>
</gene>
<feature type="non-terminal residue" evidence="3">
    <location>
        <position position="1"/>
    </location>
</feature>
<dbReference type="Proteomes" id="UP000095751">
    <property type="component" value="Unassembled WGS sequence"/>
</dbReference>
<evidence type="ECO:0000259" key="2">
    <source>
        <dbReference type="PROSITE" id="PS51462"/>
    </source>
</evidence>
<dbReference type="PANTHER" id="PTHR11839">
    <property type="entry name" value="UDP/ADP-SUGAR PYROPHOSPHATASE"/>
    <property type="match status" value="1"/>
</dbReference>
<dbReference type="PROSITE" id="PS00893">
    <property type="entry name" value="NUDIX_BOX"/>
    <property type="match status" value="1"/>
</dbReference>
<dbReference type="GO" id="GO:0019693">
    <property type="term" value="P:ribose phosphate metabolic process"/>
    <property type="evidence" value="ECO:0007669"/>
    <property type="project" value="TreeGrafter"/>
</dbReference>
<feature type="non-terminal residue" evidence="3">
    <location>
        <position position="154"/>
    </location>
</feature>
<keyword evidence="1" id="KW-0378">Hydrolase</keyword>
<dbReference type="OrthoDB" id="10249920at2759"/>
<dbReference type="InterPro" id="IPR000086">
    <property type="entry name" value="NUDIX_hydrolase_dom"/>
</dbReference>
<feature type="domain" description="Nudix hydrolase" evidence="2">
    <location>
        <begin position="43"/>
        <end position="154"/>
    </location>
</feature>
<dbReference type="GO" id="GO:0006753">
    <property type="term" value="P:nucleoside phosphate metabolic process"/>
    <property type="evidence" value="ECO:0007669"/>
    <property type="project" value="TreeGrafter"/>
</dbReference>
<dbReference type="InterPro" id="IPR020084">
    <property type="entry name" value="NUDIX_hydrolase_CS"/>
</dbReference>
<dbReference type="AlphaFoldDB" id="A0A1E7F113"/>
<evidence type="ECO:0000256" key="1">
    <source>
        <dbReference type="ARBA" id="ARBA00022801"/>
    </source>
</evidence>
<dbReference type="EMBL" id="KV784366">
    <property type="protein sequence ID" value="OEU11806.1"/>
    <property type="molecule type" value="Genomic_DNA"/>
</dbReference>
<name>A0A1E7F113_9STRA</name>
<sequence>RIIDSKTVGSTKWLKLETLSYQDQEGKDRIWDYATRTTKQSKNSTDAVVIIPLLKRPYATKEDDDDSSTDSSIFDTLLVEQYRPPLGRTTLEFPAGLIDTDETPVQAALRELREETGYVGESCQIVPIVSNQVCMSPGICDEVVQCVVVVVDLD</sequence>
<dbReference type="PANTHER" id="PTHR11839:SF1">
    <property type="entry name" value="ADP-SUGAR PYROPHOSPHATASE"/>
    <property type="match status" value="1"/>
</dbReference>
<evidence type="ECO:0000313" key="3">
    <source>
        <dbReference type="EMBL" id="OEU11806.1"/>
    </source>
</evidence>
<keyword evidence="4" id="KW-1185">Reference proteome</keyword>
<accession>A0A1E7F113</accession>
<dbReference type="GO" id="GO:0047631">
    <property type="term" value="F:ADP-ribose diphosphatase activity"/>
    <property type="evidence" value="ECO:0007669"/>
    <property type="project" value="TreeGrafter"/>
</dbReference>
<dbReference type="InterPro" id="IPR015797">
    <property type="entry name" value="NUDIX_hydrolase-like_dom_sf"/>
</dbReference>
<dbReference type="KEGG" id="fcy:FRACYDRAFT_162205"/>
<reference evidence="3 4" key="1">
    <citation type="submission" date="2016-09" db="EMBL/GenBank/DDBJ databases">
        <title>Extensive genetic diversity and differential bi-allelic expression allows diatom success in the polar Southern Ocean.</title>
        <authorList>
            <consortium name="DOE Joint Genome Institute"/>
            <person name="Mock T."/>
            <person name="Otillar R.P."/>
            <person name="Strauss J."/>
            <person name="Dupont C."/>
            <person name="Frickenhaus S."/>
            <person name="Maumus F."/>
            <person name="Mcmullan M."/>
            <person name="Sanges R."/>
            <person name="Schmutz J."/>
            <person name="Toseland A."/>
            <person name="Valas R."/>
            <person name="Veluchamy A."/>
            <person name="Ward B.J."/>
            <person name="Allen A."/>
            <person name="Barry K."/>
            <person name="Falciatore A."/>
            <person name="Ferrante M."/>
            <person name="Fortunato A.E."/>
            <person name="Gloeckner G."/>
            <person name="Gruber A."/>
            <person name="Hipkin R."/>
            <person name="Janech M."/>
            <person name="Kroth P."/>
            <person name="Leese F."/>
            <person name="Lindquist E."/>
            <person name="Lyon B.R."/>
            <person name="Martin J."/>
            <person name="Mayer C."/>
            <person name="Parker M."/>
            <person name="Quesneville H."/>
            <person name="Raymond J."/>
            <person name="Uhlig C."/>
            <person name="Valentin K.U."/>
            <person name="Worden A.Z."/>
            <person name="Armbrust E.V."/>
            <person name="Bowler C."/>
            <person name="Green B."/>
            <person name="Moulton V."/>
            <person name="Van Oosterhout C."/>
            <person name="Grigoriev I."/>
        </authorList>
    </citation>
    <scope>NUCLEOTIDE SEQUENCE [LARGE SCALE GENOMIC DNA]</scope>
    <source>
        <strain evidence="3 4">CCMP1102</strain>
    </source>
</reference>